<dbReference type="GO" id="GO:0006020">
    <property type="term" value="P:inositol metabolic process"/>
    <property type="evidence" value="ECO:0007669"/>
    <property type="project" value="TreeGrafter"/>
</dbReference>
<dbReference type="PANTHER" id="PTHR20854:SF4">
    <property type="entry name" value="INOSITOL-1-MONOPHOSPHATASE-RELATED"/>
    <property type="match status" value="1"/>
</dbReference>
<evidence type="ECO:0000313" key="2">
    <source>
        <dbReference type="EMBL" id="SUM43187.1"/>
    </source>
</evidence>
<reference evidence="3 5" key="2">
    <citation type="submission" date="2019-04" db="EMBL/GenBank/DDBJ databases">
        <title>Genomic characterization of Staphylococcus petrasii strains.</title>
        <authorList>
            <person name="Vrbovska V."/>
            <person name="Kovarovic V."/>
            <person name="Maslanova I."/>
            <person name="Indrakova A."/>
            <person name="Petras P."/>
            <person name="Sedo O."/>
            <person name="Svec P."/>
            <person name="Fisarova L."/>
            <person name="Sedlacek I."/>
            <person name="Doskar J."/>
            <person name="Pantucek R."/>
        </authorList>
    </citation>
    <scope>NUCLEOTIDE SEQUENCE [LARGE SCALE GENOMIC DNA]</scope>
    <source>
        <strain evidence="3 5">P5404</strain>
    </source>
</reference>
<dbReference type="AlphaFoldDB" id="A0A380FY06"/>
<dbReference type="EMBL" id="UHDO01000001">
    <property type="protein sequence ID" value="SUM43187.1"/>
    <property type="molecule type" value="Genomic_DNA"/>
</dbReference>
<keyword evidence="1" id="KW-0460">Magnesium</keyword>
<accession>A0A380FY06</accession>
<dbReference type="GO" id="GO:0046872">
    <property type="term" value="F:metal ion binding"/>
    <property type="evidence" value="ECO:0007669"/>
    <property type="project" value="UniProtKB-KW"/>
</dbReference>
<evidence type="ECO:0000313" key="3">
    <source>
        <dbReference type="EMBL" id="TGE19127.1"/>
    </source>
</evidence>
<dbReference type="Gene3D" id="3.40.190.80">
    <property type="match status" value="1"/>
</dbReference>
<evidence type="ECO:0000313" key="5">
    <source>
        <dbReference type="Proteomes" id="UP000297598"/>
    </source>
</evidence>
<dbReference type="OrthoDB" id="9772456at2"/>
<dbReference type="Proteomes" id="UP000254047">
    <property type="component" value="Unassembled WGS sequence"/>
</dbReference>
<gene>
    <name evidence="2" type="primary">suhB_1</name>
    <name evidence="3" type="ORF">BJR09_01745</name>
    <name evidence="2" type="ORF">NCTC13830_00713</name>
</gene>
<evidence type="ECO:0000313" key="4">
    <source>
        <dbReference type="Proteomes" id="UP000254047"/>
    </source>
</evidence>
<feature type="binding site" evidence="1">
    <location>
        <position position="209"/>
    </location>
    <ligand>
        <name>Mg(2+)</name>
        <dbReference type="ChEBI" id="CHEBI:18420"/>
        <label>1</label>
        <note>catalytic</note>
    </ligand>
</feature>
<dbReference type="Pfam" id="PF00459">
    <property type="entry name" value="Inositol_P"/>
    <property type="match status" value="1"/>
</dbReference>
<proteinExistence type="predicted"/>
<dbReference type="PRINTS" id="PR00377">
    <property type="entry name" value="IMPHPHTASES"/>
</dbReference>
<keyword evidence="2" id="KW-0378">Hydrolase</keyword>
<name>A0A380FY06_9STAP</name>
<feature type="binding site" evidence="1">
    <location>
        <position position="91"/>
    </location>
    <ligand>
        <name>Mg(2+)</name>
        <dbReference type="ChEBI" id="CHEBI:18420"/>
        <label>1</label>
        <note>catalytic</note>
    </ligand>
</feature>
<dbReference type="EC" id="3.1.3.25" evidence="2"/>
<dbReference type="Proteomes" id="UP000297598">
    <property type="component" value="Unassembled WGS sequence"/>
</dbReference>
<dbReference type="SUPFAM" id="SSF56655">
    <property type="entry name" value="Carbohydrate phosphatase"/>
    <property type="match status" value="1"/>
</dbReference>
<reference evidence="2 4" key="1">
    <citation type="submission" date="2018-06" db="EMBL/GenBank/DDBJ databases">
        <authorList>
            <consortium name="Pathogen Informatics"/>
            <person name="Doyle S."/>
        </authorList>
    </citation>
    <scope>NUCLEOTIDE SEQUENCE [LARGE SCALE GENOMIC DNA]</scope>
    <source>
        <strain evidence="2 4">NCTC13830</strain>
    </source>
</reference>
<dbReference type="InterPro" id="IPR000760">
    <property type="entry name" value="Inositol_monophosphatase-like"/>
</dbReference>
<dbReference type="Gene3D" id="3.30.540.10">
    <property type="entry name" value="Fructose-1,6-Bisphosphatase, subunit A, domain 1"/>
    <property type="match status" value="1"/>
</dbReference>
<protein>
    <submittedName>
        <fullName evidence="3">Inositol monophosphatase family protein</fullName>
    </submittedName>
    <submittedName>
        <fullName evidence="2">Suppressor protein suhB</fullName>
        <ecNumber evidence="2">3.1.3.25</ecNumber>
    </submittedName>
</protein>
<sequence>MELNQLQHIDQHIAQWLEHLDNVIPNLIAEMTTDTKVDRFDLVTNVDKQLQQQFEEYLNEHFPGHQLLGEEKNNDSIKPYEGHLWIMDPIDGTANLVKQQEDYCIILAYFEHGEPQLSYIYDYPHRKLYKAIKGQGAYMNDQPLQPPKEVKLEDAVISFGSEYINDRANKALYDAAFGVRYIGSCGLDSIRVIKGQFGAHFNTDPKPWDISAQFLFAKQLGLKITRLDGGPLDYAKGGPFIISNKGCYEEMLSILNEGSGYLK</sequence>
<organism evidence="2 4">
    <name type="scientific">Staphylococcus petrasii</name>
    <dbReference type="NCBI Taxonomy" id="1276936"/>
    <lineage>
        <taxon>Bacteria</taxon>
        <taxon>Bacillati</taxon>
        <taxon>Bacillota</taxon>
        <taxon>Bacilli</taxon>
        <taxon>Bacillales</taxon>
        <taxon>Staphylococcaceae</taxon>
        <taxon>Staphylococcus</taxon>
    </lineage>
</organism>
<keyword evidence="5" id="KW-1185">Reference proteome</keyword>
<dbReference type="PANTHER" id="PTHR20854">
    <property type="entry name" value="INOSITOL MONOPHOSPHATASE"/>
    <property type="match status" value="1"/>
</dbReference>
<dbReference type="GO" id="GO:0007165">
    <property type="term" value="P:signal transduction"/>
    <property type="evidence" value="ECO:0007669"/>
    <property type="project" value="TreeGrafter"/>
</dbReference>
<evidence type="ECO:0000256" key="1">
    <source>
        <dbReference type="PIRSR" id="PIRSR600760-2"/>
    </source>
</evidence>
<dbReference type="CDD" id="cd01637">
    <property type="entry name" value="IMPase_like"/>
    <property type="match status" value="1"/>
</dbReference>
<feature type="binding site" evidence="1">
    <location>
        <position position="90"/>
    </location>
    <ligand>
        <name>Mg(2+)</name>
        <dbReference type="ChEBI" id="CHEBI:18420"/>
        <label>2</label>
    </ligand>
</feature>
<feature type="binding site" evidence="1">
    <location>
        <position position="88"/>
    </location>
    <ligand>
        <name>Mg(2+)</name>
        <dbReference type="ChEBI" id="CHEBI:18420"/>
        <label>1</label>
        <note>catalytic</note>
    </ligand>
</feature>
<keyword evidence="1" id="KW-0479">Metal-binding</keyword>
<dbReference type="GO" id="GO:0008934">
    <property type="term" value="F:inositol monophosphate 1-phosphatase activity"/>
    <property type="evidence" value="ECO:0007669"/>
    <property type="project" value="TreeGrafter"/>
</dbReference>
<dbReference type="EMBL" id="SRLS01000002">
    <property type="protein sequence ID" value="TGE19127.1"/>
    <property type="molecule type" value="Genomic_DNA"/>
</dbReference>
<feature type="binding site" evidence="1">
    <location>
        <position position="70"/>
    </location>
    <ligand>
        <name>Mg(2+)</name>
        <dbReference type="ChEBI" id="CHEBI:18420"/>
        <label>1</label>
        <note>catalytic</note>
    </ligand>
</feature>
<comment type="cofactor">
    <cofactor evidence="1">
        <name>Mg(2+)</name>
        <dbReference type="ChEBI" id="CHEBI:18420"/>
    </cofactor>
</comment>
<dbReference type="RefSeq" id="WP_103298979.1">
    <property type="nucleotide sequence ID" value="NZ_PPQT01000142.1"/>
</dbReference>